<keyword evidence="1" id="KW-0812">Transmembrane</keyword>
<evidence type="ECO:0008006" key="4">
    <source>
        <dbReference type="Google" id="ProtNLM"/>
    </source>
</evidence>
<proteinExistence type="predicted"/>
<keyword evidence="1" id="KW-1133">Transmembrane helix</keyword>
<evidence type="ECO:0000313" key="3">
    <source>
        <dbReference type="Proteomes" id="UP000002875"/>
    </source>
</evidence>
<protein>
    <recommendedName>
        <fullName evidence="4">Alanyl-tRNA synthetase</fullName>
    </recommendedName>
</protein>
<gene>
    <name evidence="2" type="ordered locus">Emtol_0553</name>
</gene>
<name>A0ABN4ADP7_EMTOG</name>
<keyword evidence="3" id="KW-1185">Reference proteome</keyword>
<keyword evidence="1" id="KW-0472">Membrane</keyword>
<evidence type="ECO:0000256" key="1">
    <source>
        <dbReference type="SAM" id="Phobius"/>
    </source>
</evidence>
<dbReference type="EMBL" id="CP002961">
    <property type="protein sequence ID" value="AFK01707.1"/>
    <property type="molecule type" value="Genomic_DNA"/>
</dbReference>
<dbReference type="Proteomes" id="UP000002875">
    <property type="component" value="Chromosome"/>
</dbReference>
<accession>A0ABN4ADP7</accession>
<evidence type="ECO:0000313" key="2">
    <source>
        <dbReference type="EMBL" id="AFK01707.1"/>
    </source>
</evidence>
<organism evidence="2 3">
    <name type="scientific">Emticicia oligotrophica (strain DSM 17448 / CIP 109782 / MTCC 6937 / GPTSA100-15)</name>
    <dbReference type="NCBI Taxonomy" id="929562"/>
    <lineage>
        <taxon>Bacteria</taxon>
        <taxon>Pseudomonadati</taxon>
        <taxon>Bacteroidota</taxon>
        <taxon>Cytophagia</taxon>
        <taxon>Cytophagales</taxon>
        <taxon>Leadbetterellaceae</taxon>
        <taxon>Emticicia</taxon>
    </lineage>
</organism>
<feature type="transmembrane region" description="Helical" evidence="1">
    <location>
        <begin position="16"/>
        <end position="37"/>
    </location>
</feature>
<sequence>MEEQSKFKQWFKRLGWAGFLFFLIKGLLWLIIPYLIAKGIISK</sequence>
<reference evidence="2 3" key="1">
    <citation type="submission" date="2011-07" db="EMBL/GenBank/DDBJ databases">
        <title>The complete genome of chromosome of Emticicia oligotrophica DSM 17448.</title>
        <authorList>
            <consortium name="US DOE Joint Genome Institute (JGI-PGF)"/>
            <person name="Lucas S."/>
            <person name="Han J."/>
            <person name="Lapidus A."/>
            <person name="Bruce D."/>
            <person name="Goodwin L."/>
            <person name="Pitluck S."/>
            <person name="Peters L."/>
            <person name="Kyrpides N."/>
            <person name="Mavromatis K."/>
            <person name="Ivanova N."/>
            <person name="Ovchinnikova G."/>
            <person name="Teshima H."/>
            <person name="Detter J.C."/>
            <person name="Tapia R."/>
            <person name="Han C."/>
            <person name="Land M."/>
            <person name="Hauser L."/>
            <person name="Markowitz V."/>
            <person name="Cheng J.-F."/>
            <person name="Hugenholtz P."/>
            <person name="Woyke T."/>
            <person name="Wu D."/>
            <person name="Tindall B."/>
            <person name="Pomrenke H."/>
            <person name="Brambilla E."/>
            <person name="Klenk H.-P."/>
            <person name="Eisen J.A."/>
        </authorList>
    </citation>
    <scope>NUCLEOTIDE SEQUENCE [LARGE SCALE GENOMIC DNA]</scope>
    <source>
        <strain evidence="2 3">DSM 17448</strain>
    </source>
</reference>
<dbReference type="RefSeq" id="WP_015027410.1">
    <property type="nucleotide sequence ID" value="NC_018748.1"/>
</dbReference>